<evidence type="ECO:0000256" key="1">
    <source>
        <dbReference type="SAM" id="MobiDB-lite"/>
    </source>
</evidence>
<accession>D3BKF6</accession>
<dbReference type="InParanoid" id="D3BKF6"/>
<dbReference type="PROSITE" id="PS51205">
    <property type="entry name" value="VPS9"/>
    <property type="match status" value="1"/>
</dbReference>
<keyword evidence="2" id="KW-0472">Membrane</keyword>
<keyword evidence="5" id="KW-1185">Reference proteome</keyword>
<sequence length="858" mass="100477">MEEITLSFVKSRPEIHKSNDKESESIQKSEQNNNEIWINLINTIQDNSFTLKEYKMTGLMFLKDKKRQVLSEIEMTINDIKELEIQSNGMINNGAYYSPCKQNFNSKQSSLKLSQSFCQNVSPTVVSLDMFEMPSCVKVLYSLRMNPNILADCLEHNNRLGRGQTIEHTQLADFITRAIFNGCLTELEERIHLELVETVLLREFNNDPSHFDLANDPCATQEEQQARLRLIVVHIIFSSYIIPELVKPNNLYMITGQIVTQNIKHNLRIFSDRIRTYVESPDSIPKQLNNQHNLKDKLESFCNSIISVHDLKSYFKETYQVKNNSISDIKLMLSNYDLKKIIEIISWDNSMDFKRLSLKSSARMVGEIPMINEKSMVLFWINSTPNPKAKPTLSRHRSSNNIDSNNSSKRELRYSQSDEIEKRNIATIAKGLKTLFLHFDRAQCGFSSDSLRDLILHRQSRLAPTDNTTYNQFEEILKSLAVLPDHIVANNYEKLAMLILKEEEESNNNEKDEYMRQIRSIDQLEQYKKRLLNKKHNMFCSLFFFNTSITNEIDEYIQFIKSFCEGLRYCQCKEIYFQSHCDELDMCDYCLSLKATIQKLFNKISKSMSEIQEQLMNSPTSEQIVPMEMFIYSTYKRKLMINLHSSLFHYSKLNINFQMALNFKINLPNFLENFIQEEIPEKYLDASRWARSINELKKINHLKSPDDMLNCIKETSSTLIRVYSIPHGGYEPDQLISIIAYIILASRVENIVAHVQYIRLYAEIGEDENDLPRFIDAIVYLMNRLCSKSIKSCTNLRKHFMEVDFQQPDSLSDRTIQIEYFFVIPYYNNVAANHPNFYLVRSLILIWLSAYLLFFWVD</sequence>
<feature type="domain" description="VPS9" evidence="3">
    <location>
        <begin position="661"/>
        <end position="791"/>
    </location>
</feature>
<dbReference type="AlphaFoldDB" id="D3BKF6"/>
<dbReference type="SUPFAM" id="SSF109993">
    <property type="entry name" value="VPS9 domain"/>
    <property type="match status" value="1"/>
</dbReference>
<organism evidence="4 5">
    <name type="scientific">Heterostelium pallidum (strain ATCC 26659 / Pp 5 / PN500)</name>
    <name type="common">Cellular slime mold</name>
    <name type="synonym">Polysphondylium pallidum</name>
    <dbReference type="NCBI Taxonomy" id="670386"/>
    <lineage>
        <taxon>Eukaryota</taxon>
        <taxon>Amoebozoa</taxon>
        <taxon>Evosea</taxon>
        <taxon>Eumycetozoa</taxon>
        <taxon>Dictyostelia</taxon>
        <taxon>Acytosteliales</taxon>
        <taxon>Acytosteliaceae</taxon>
        <taxon>Heterostelium</taxon>
    </lineage>
</organism>
<comment type="caution">
    <text evidence="4">The sequence shown here is derived from an EMBL/GenBank/DDBJ whole genome shotgun (WGS) entry which is preliminary data.</text>
</comment>
<dbReference type="InterPro" id="IPR003123">
    <property type="entry name" value="VPS9"/>
</dbReference>
<keyword evidence="2" id="KW-1133">Transmembrane helix</keyword>
<evidence type="ECO:0000313" key="4">
    <source>
        <dbReference type="EMBL" id="EFA78386.1"/>
    </source>
</evidence>
<proteinExistence type="predicted"/>
<dbReference type="EMBL" id="ADBJ01000038">
    <property type="protein sequence ID" value="EFA78386.1"/>
    <property type="molecule type" value="Genomic_DNA"/>
</dbReference>
<reference evidence="4 5" key="1">
    <citation type="journal article" date="2011" name="Genome Res.">
        <title>Phylogeny-wide analysis of social amoeba genomes highlights ancient origins for complex intercellular communication.</title>
        <authorList>
            <person name="Heidel A.J."/>
            <person name="Lawal H.M."/>
            <person name="Felder M."/>
            <person name="Schilde C."/>
            <person name="Helps N.R."/>
            <person name="Tunggal B."/>
            <person name="Rivero F."/>
            <person name="John U."/>
            <person name="Schleicher M."/>
            <person name="Eichinger L."/>
            <person name="Platzer M."/>
            <person name="Noegel A.A."/>
            <person name="Schaap P."/>
            <person name="Gloeckner G."/>
        </authorList>
    </citation>
    <scope>NUCLEOTIDE SEQUENCE [LARGE SCALE GENOMIC DNA]</scope>
    <source>
        <strain evidence="5">ATCC 26659 / Pp 5 / PN500</strain>
    </source>
</reference>
<dbReference type="GeneID" id="31364513"/>
<dbReference type="Gene3D" id="1.20.1050.80">
    <property type="entry name" value="VPS9 domain"/>
    <property type="match status" value="1"/>
</dbReference>
<dbReference type="InterPro" id="IPR037191">
    <property type="entry name" value="VPS9_dom_sf"/>
</dbReference>
<feature type="region of interest" description="Disordered" evidence="1">
    <location>
        <begin position="387"/>
        <end position="414"/>
    </location>
</feature>
<name>D3BKF6_HETP5</name>
<gene>
    <name evidence="4" type="ORF">PPL_09037</name>
</gene>
<protein>
    <recommendedName>
        <fullName evidence="3">VPS9 domain-containing protein</fullName>
    </recommendedName>
</protein>
<dbReference type="Proteomes" id="UP000001396">
    <property type="component" value="Unassembled WGS sequence"/>
</dbReference>
<keyword evidence="2" id="KW-0812">Transmembrane</keyword>
<dbReference type="Pfam" id="PF02204">
    <property type="entry name" value="VPS9"/>
    <property type="match status" value="1"/>
</dbReference>
<dbReference type="RefSeq" id="XP_020430511.1">
    <property type="nucleotide sequence ID" value="XM_020579836.1"/>
</dbReference>
<evidence type="ECO:0000256" key="2">
    <source>
        <dbReference type="SAM" id="Phobius"/>
    </source>
</evidence>
<evidence type="ECO:0000313" key="5">
    <source>
        <dbReference type="Proteomes" id="UP000001396"/>
    </source>
</evidence>
<feature type="transmembrane region" description="Helical" evidence="2">
    <location>
        <begin position="838"/>
        <end position="857"/>
    </location>
</feature>
<evidence type="ECO:0000259" key="3">
    <source>
        <dbReference type="PROSITE" id="PS51205"/>
    </source>
</evidence>